<dbReference type="Proteomes" id="UP000095591">
    <property type="component" value="Unassembled WGS sequence"/>
</dbReference>
<sequence>MPAGVYRTLSCAFYGYTEVCYIHIGVGFNVAYPFTMGNAKA</sequence>
<accession>A0A173VNZ3</accession>
<name>A0A173VNZ3_PARDI</name>
<dbReference type="AlphaFoldDB" id="A0A173VNZ3"/>
<organism evidence="1 2">
    <name type="scientific">Parabacteroides distasonis</name>
    <dbReference type="NCBI Taxonomy" id="823"/>
    <lineage>
        <taxon>Bacteria</taxon>
        <taxon>Pseudomonadati</taxon>
        <taxon>Bacteroidota</taxon>
        <taxon>Bacteroidia</taxon>
        <taxon>Bacteroidales</taxon>
        <taxon>Tannerellaceae</taxon>
        <taxon>Parabacteroides</taxon>
    </lineage>
</organism>
<dbReference type="EMBL" id="CYXP01000008">
    <property type="protein sequence ID" value="CUN27867.1"/>
    <property type="molecule type" value="Genomic_DNA"/>
</dbReference>
<gene>
    <name evidence="1" type="ORF">ERS852429_03178</name>
</gene>
<protein>
    <submittedName>
        <fullName evidence="1">Uncharacterized protein</fullName>
    </submittedName>
</protein>
<reference evidence="1 2" key="1">
    <citation type="submission" date="2015-09" db="EMBL/GenBank/DDBJ databases">
        <authorList>
            <consortium name="Pathogen Informatics"/>
        </authorList>
    </citation>
    <scope>NUCLEOTIDE SEQUENCE [LARGE SCALE GENOMIC DNA]</scope>
    <source>
        <strain evidence="1 2">2789STDY5608872</strain>
    </source>
</reference>
<proteinExistence type="predicted"/>
<evidence type="ECO:0000313" key="1">
    <source>
        <dbReference type="EMBL" id="CUN27867.1"/>
    </source>
</evidence>
<evidence type="ECO:0000313" key="2">
    <source>
        <dbReference type="Proteomes" id="UP000095591"/>
    </source>
</evidence>